<dbReference type="RefSeq" id="WP_315972730.1">
    <property type="nucleotide sequence ID" value="NZ_AP024895.1"/>
</dbReference>
<dbReference type="Gene3D" id="3.40.50.10210">
    <property type="match status" value="1"/>
</dbReference>
<evidence type="ECO:0000256" key="2">
    <source>
        <dbReference type="ARBA" id="ARBA00007110"/>
    </source>
</evidence>
<dbReference type="Pfam" id="PF02277">
    <property type="entry name" value="DBI_PRT"/>
    <property type="match status" value="1"/>
</dbReference>
<evidence type="ECO:0000256" key="8">
    <source>
        <dbReference type="ARBA" id="ARBA00030686"/>
    </source>
</evidence>
<name>A0ABZ0QB84_9VIBR</name>
<dbReference type="Proteomes" id="UP001304071">
    <property type="component" value="Chromosome 1"/>
</dbReference>
<dbReference type="InterPro" id="IPR017846">
    <property type="entry name" value="Nict_dMeBzImd_PRibTrfase_bact"/>
</dbReference>
<feature type="active site" description="Proton acceptor" evidence="10">
    <location>
        <position position="313"/>
    </location>
</feature>
<comment type="pathway">
    <text evidence="1 10">Nucleoside biosynthesis; alpha-ribazole biosynthesis; alpha-ribazole from 5,6-dimethylbenzimidazole: step 1/2.</text>
</comment>
<evidence type="ECO:0000256" key="3">
    <source>
        <dbReference type="ARBA" id="ARBA00011991"/>
    </source>
</evidence>
<dbReference type="InterPro" id="IPR003200">
    <property type="entry name" value="Nict_dMeBzImd_PRibTrfase"/>
</dbReference>
<dbReference type="PANTHER" id="PTHR43463">
    <property type="entry name" value="NICOTINATE-NUCLEOTIDE--DIMETHYLBENZIMIDAZOLE PHOSPHORIBOSYLTRANSFERASE"/>
    <property type="match status" value="1"/>
</dbReference>
<comment type="similarity">
    <text evidence="2 10">Belongs to the CobT family.</text>
</comment>
<organism evidence="11 12">
    <name type="scientific">Vibrio porteresiae DSM 19223</name>
    <dbReference type="NCBI Taxonomy" id="1123496"/>
    <lineage>
        <taxon>Bacteria</taxon>
        <taxon>Pseudomonadati</taxon>
        <taxon>Pseudomonadota</taxon>
        <taxon>Gammaproteobacteria</taxon>
        <taxon>Vibrionales</taxon>
        <taxon>Vibrionaceae</taxon>
        <taxon>Vibrio</taxon>
    </lineage>
</organism>
<dbReference type="PANTHER" id="PTHR43463:SF1">
    <property type="entry name" value="NICOTINATE-NUCLEOTIDE--DIMETHYLBENZIMIDAZOLE PHOSPHORIBOSYLTRANSFERASE"/>
    <property type="match status" value="1"/>
</dbReference>
<comment type="catalytic activity">
    <reaction evidence="9 10">
        <text>5,6-dimethylbenzimidazole + nicotinate beta-D-ribonucleotide = alpha-ribazole 5'-phosphate + nicotinate + H(+)</text>
        <dbReference type="Rhea" id="RHEA:11196"/>
        <dbReference type="ChEBI" id="CHEBI:15378"/>
        <dbReference type="ChEBI" id="CHEBI:15890"/>
        <dbReference type="ChEBI" id="CHEBI:32544"/>
        <dbReference type="ChEBI" id="CHEBI:57502"/>
        <dbReference type="ChEBI" id="CHEBI:57918"/>
        <dbReference type="EC" id="2.4.2.21"/>
    </reaction>
</comment>
<dbReference type="EMBL" id="CP138203">
    <property type="protein sequence ID" value="WPC72811.1"/>
    <property type="molecule type" value="Genomic_DNA"/>
</dbReference>
<evidence type="ECO:0000313" key="12">
    <source>
        <dbReference type="Proteomes" id="UP001304071"/>
    </source>
</evidence>
<evidence type="ECO:0000256" key="5">
    <source>
        <dbReference type="ARBA" id="ARBA00022573"/>
    </source>
</evidence>
<dbReference type="SUPFAM" id="SSF52733">
    <property type="entry name" value="Nicotinate mononucleotide:5,6-dimethylbenzimidazole phosphoribosyltransferase (CobT)"/>
    <property type="match status" value="1"/>
</dbReference>
<dbReference type="NCBIfam" id="NF000996">
    <property type="entry name" value="PRK00105.1"/>
    <property type="match status" value="1"/>
</dbReference>
<evidence type="ECO:0000256" key="4">
    <source>
        <dbReference type="ARBA" id="ARBA00015486"/>
    </source>
</evidence>
<comment type="function">
    <text evidence="10">Catalyzes the synthesis of alpha-ribazole-5'-phosphate from nicotinate mononucleotide (NAMN) and 5,6-dimethylbenzimidazole (DMB).</text>
</comment>
<dbReference type="InterPro" id="IPR036087">
    <property type="entry name" value="Nict_dMeBzImd_PRibTrfase_sf"/>
</dbReference>
<keyword evidence="12" id="KW-1185">Reference proteome</keyword>
<dbReference type="Gene3D" id="1.10.1610.10">
    <property type="match status" value="1"/>
</dbReference>
<proteinExistence type="inferred from homology"/>
<reference evidence="11 12" key="1">
    <citation type="submission" date="2023-11" db="EMBL/GenBank/DDBJ databases">
        <title>Plant-associative lifestyle of Vibrio porteresiae and its evolutionary dynamics.</title>
        <authorList>
            <person name="Rameshkumar N."/>
            <person name="Kirti K."/>
        </authorList>
    </citation>
    <scope>NUCLEOTIDE SEQUENCE [LARGE SCALE GENOMIC DNA]</scope>
    <source>
        <strain evidence="11 12">MSSRF30</strain>
    </source>
</reference>
<evidence type="ECO:0000256" key="10">
    <source>
        <dbReference type="HAMAP-Rule" id="MF_00230"/>
    </source>
</evidence>
<evidence type="ECO:0000256" key="1">
    <source>
        <dbReference type="ARBA" id="ARBA00005049"/>
    </source>
</evidence>
<gene>
    <name evidence="10 11" type="primary">cobT</name>
    <name evidence="11" type="ORF">R8Z52_11820</name>
</gene>
<keyword evidence="5 10" id="KW-0169">Cobalamin biosynthesis</keyword>
<evidence type="ECO:0000256" key="9">
    <source>
        <dbReference type="ARBA" id="ARBA00047340"/>
    </source>
</evidence>
<evidence type="ECO:0000256" key="7">
    <source>
        <dbReference type="ARBA" id="ARBA00022679"/>
    </source>
</evidence>
<dbReference type="CDD" id="cd02439">
    <property type="entry name" value="DMB-PRT_CobT"/>
    <property type="match status" value="1"/>
</dbReference>
<dbReference type="EC" id="2.4.2.21" evidence="3 10"/>
<evidence type="ECO:0000313" key="11">
    <source>
        <dbReference type="EMBL" id="WPC72811.1"/>
    </source>
</evidence>
<keyword evidence="7 10" id="KW-0808">Transferase</keyword>
<dbReference type="InterPro" id="IPR023195">
    <property type="entry name" value="Nict_dMeBzImd_PRibTrfase_N"/>
</dbReference>
<dbReference type="GO" id="GO:0008939">
    <property type="term" value="F:nicotinate-nucleotide-dimethylbenzimidazole phosphoribosyltransferase activity"/>
    <property type="evidence" value="ECO:0007669"/>
    <property type="project" value="UniProtKB-EC"/>
</dbReference>
<sequence>MSMLDRQYAESIQTRIDQKTKPVGSLGQIEEVAFQLALIQSQGKAAAVTHIDIQKPTAIVFAGDHGIADAGVSIAPSAVTQQMVLNFLNGGAAINCFCRANQIDIKVVDAGILFPVESDHPDFFVQRLGDRTANFAESAAMTAQQVTRGLELGKSFVQNIIDQGSNLVMFGEMGIANTSSAAALLAALSGECAQTCVGMGTGISPAQYEKKVTLVAQGVARCHGQDPLTVLAEVGGFEIVQMVGAFLGAYEKNTPVLVDGFIVSTAAYIATLIEPDSREVMIFAHQSHEAGHKVVLDKLHAKPLLELGLRLGEGTGAALAVPMVKAAAEFYNTMASFAEAGVTV</sequence>
<protein>
    <recommendedName>
        <fullName evidence="4 10">Nicotinate-nucleotide--dimethylbenzimidazole phosphoribosyltransferase</fullName>
        <shortName evidence="10">NN:DBI PRT</shortName>
        <ecNumber evidence="3 10">2.4.2.21</ecNumber>
    </recommendedName>
    <alternativeName>
        <fullName evidence="8 10">N(1)-alpha-phosphoribosyltransferase</fullName>
    </alternativeName>
</protein>
<accession>A0ABZ0QB84</accession>
<keyword evidence="6 10" id="KW-0328">Glycosyltransferase</keyword>
<dbReference type="HAMAP" id="MF_00230">
    <property type="entry name" value="CobT"/>
    <property type="match status" value="1"/>
</dbReference>
<evidence type="ECO:0000256" key="6">
    <source>
        <dbReference type="ARBA" id="ARBA00022676"/>
    </source>
</evidence>
<dbReference type="NCBIfam" id="TIGR03160">
    <property type="entry name" value="cobT_DBIPRT"/>
    <property type="match status" value="1"/>
</dbReference>